<dbReference type="EMBL" id="AONC01000015">
    <property type="protein sequence ID" value="EXJ16134.1"/>
    <property type="molecule type" value="Genomic_DNA"/>
</dbReference>
<keyword evidence="1" id="KW-0732">Signal</keyword>
<feature type="signal peptide" evidence="1">
    <location>
        <begin position="1"/>
        <end position="21"/>
    </location>
</feature>
<sequence length="523" mass="58180">MRIRLACLLSVLLLAGCGVSAPEPADEGILRFGLAGPPRNLDPRFATDATSERINRLLYRRLVEFDPHGLPIPGIATWERLTPTLYRFRLGEEGRRFSDGTRLTSADVAATYGYILDPANASPHRAQLALIDSIETPDADTVEFGLSEPDPLFPAYLAEGILPARVIREGGVLSDAPLGSGPFAMRDWPEPGRLRLERRSDGLLVELLAVKDPSVRVMKLLRGEIQMLQNDLSPELYAYLRKQEDVRVEVRPGSNFSYLAFNQEDPATGQLAVRKAIAHALDREALLHYLFRDLGRTAESIFPPDHWVGVEGLEPYEHSPERARALLKDAGYDAEHPLHLTLKTSNDPFRLRLATAMQSQLEAVGIQLAIRSYDWGTFFGDVKAGRFQLHGLTWVGVHTPDIFRYAFHSRAIPPNGANRGRFRNAEADRLIDRAAGEQDLRRQAALYRDLQRLLHAELPYVPLWYESQILATRRGVEGYRLASDGNYDGLAEVVLVAPEGDVSGVADGWRHAPGPDPRETAGL</sequence>
<dbReference type="InterPro" id="IPR030678">
    <property type="entry name" value="Peptide/Ni-bd"/>
</dbReference>
<evidence type="ECO:0000313" key="3">
    <source>
        <dbReference type="EMBL" id="EXJ16134.1"/>
    </source>
</evidence>
<dbReference type="RefSeq" id="WP_232424078.1">
    <property type="nucleotide sequence ID" value="NZ_AONC01000015.1"/>
</dbReference>
<proteinExistence type="predicted"/>
<dbReference type="eggNOG" id="COG0747">
    <property type="taxonomic scope" value="Bacteria"/>
</dbReference>
<evidence type="ECO:0000256" key="1">
    <source>
        <dbReference type="SAM" id="SignalP"/>
    </source>
</evidence>
<dbReference type="PANTHER" id="PTHR30290">
    <property type="entry name" value="PERIPLASMIC BINDING COMPONENT OF ABC TRANSPORTER"/>
    <property type="match status" value="1"/>
</dbReference>
<name>W9V9K6_9GAMM</name>
<dbReference type="AlphaFoldDB" id="W9V9K6"/>
<accession>W9V9K6</accession>
<dbReference type="CDD" id="cd00995">
    <property type="entry name" value="PBP2_NikA_DppA_OppA_like"/>
    <property type="match status" value="1"/>
</dbReference>
<evidence type="ECO:0000259" key="2">
    <source>
        <dbReference type="Pfam" id="PF00496"/>
    </source>
</evidence>
<organism evidence="3 4">
    <name type="scientific">Imhoffiella purpurea</name>
    <dbReference type="NCBI Taxonomy" id="1249627"/>
    <lineage>
        <taxon>Bacteria</taxon>
        <taxon>Pseudomonadati</taxon>
        <taxon>Pseudomonadota</taxon>
        <taxon>Gammaproteobacteria</taxon>
        <taxon>Chromatiales</taxon>
        <taxon>Chromatiaceae</taxon>
        <taxon>Imhoffiella</taxon>
    </lineage>
</organism>
<dbReference type="GO" id="GO:0030288">
    <property type="term" value="C:outer membrane-bounded periplasmic space"/>
    <property type="evidence" value="ECO:0007669"/>
    <property type="project" value="UniProtKB-ARBA"/>
</dbReference>
<feature type="domain" description="Solute-binding protein family 5" evidence="2">
    <location>
        <begin position="86"/>
        <end position="401"/>
    </location>
</feature>
<gene>
    <name evidence="3" type="ORF">D779_0603</name>
</gene>
<dbReference type="STRING" id="1249627.D779_0603"/>
<dbReference type="Proteomes" id="UP000019460">
    <property type="component" value="Unassembled WGS sequence"/>
</dbReference>
<comment type="caution">
    <text evidence="3">The sequence shown here is derived from an EMBL/GenBank/DDBJ whole genome shotgun (WGS) entry which is preliminary data.</text>
</comment>
<dbReference type="PIRSF" id="PIRSF002741">
    <property type="entry name" value="MppA"/>
    <property type="match status" value="1"/>
</dbReference>
<dbReference type="GO" id="GO:0043190">
    <property type="term" value="C:ATP-binding cassette (ABC) transporter complex"/>
    <property type="evidence" value="ECO:0007669"/>
    <property type="project" value="InterPro"/>
</dbReference>
<evidence type="ECO:0000313" key="4">
    <source>
        <dbReference type="Proteomes" id="UP000019460"/>
    </source>
</evidence>
<feature type="chain" id="PRO_5004931130" description="Solute-binding protein family 5 domain-containing protein" evidence="1">
    <location>
        <begin position="22"/>
        <end position="523"/>
    </location>
</feature>
<dbReference type="PROSITE" id="PS51257">
    <property type="entry name" value="PROKAR_LIPOPROTEIN"/>
    <property type="match status" value="1"/>
</dbReference>
<dbReference type="SUPFAM" id="SSF53850">
    <property type="entry name" value="Periplasmic binding protein-like II"/>
    <property type="match status" value="1"/>
</dbReference>
<reference evidence="3 4" key="1">
    <citation type="submission" date="2012-11" db="EMBL/GenBank/DDBJ databases">
        <title>Genome assembly of Thiorhodococcus sp. AK35.</title>
        <authorList>
            <person name="Nupur N."/>
            <person name="Khatri I."/>
            <person name="Subramanian S."/>
            <person name="Pinnaka A."/>
        </authorList>
    </citation>
    <scope>NUCLEOTIDE SEQUENCE [LARGE SCALE GENOMIC DNA]</scope>
    <source>
        <strain evidence="3 4">AK35</strain>
    </source>
</reference>
<dbReference type="InterPro" id="IPR039424">
    <property type="entry name" value="SBP_5"/>
</dbReference>
<dbReference type="Gene3D" id="3.40.190.10">
    <property type="entry name" value="Periplasmic binding protein-like II"/>
    <property type="match status" value="1"/>
</dbReference>
<dbReference type="GO" id="GO:0015833">
    <property type="term" value="P:peptide transport"/>
    <property type="evidence" value="ECO:0007669"/>
    <property type="project" value="TreeGrafter"/>
</dbReference>
<keyword evidence="4" id="KW-1185">Reference proteome</keyword>
<dbReference type="Pfam" id="PF00496">
    <property type="entry name" value="SBP_bac_5"/>
    <property type="match status" value="1"/>
</dbReference>
<protein>
    <recommendedName>
        <fullName evidence="2">Solute-binding protein family 5 domain-containing protein</fullName>
    </recommendedName>
</protein>
<dbReference type="InterPro" id="IPR000914">
    <property type="entry name" value="SBP_5_dom"/>
</dbReference>
<dbReference type="GO" id="GO:1904680">
    <property type="term" value="F:peptide transmembrane transporter activity"/>
    <property type="evidence" value="ECO:0007669"/>
    <property type="project" value="TreeGrafter"/>
</dbReference>
<dbReference type="Gene3D" id="3.10.105.10">
    <property type="entry name" value="Dipeptide-binding Protein, Domain 3"/>
    <property type="match status" value="1"/>
</dbReference>
<dbReference type="Gene3D" id="3.90.76.10">
    <property type="entry name" value="Dipeptide-binding Protein, Domain 1"/>
    <property type="match status" value="1"/>
</dbReference>